<keyword evidence="4" id="KW-0963">Cytoplasm</keyword>
<dbReference type="InterPro" id="IPR000795">
    <property type="entry name" value="T_Tr_GTP-bd_dom"/>
</dbReference>
<keyword evidence="7 10" id="KW-0648">Protein biosynthesis</keyword>
<dbReference type="Pfam" id="PF22042">
    <property type="entry name" value="EF-G_D2"/>
    <property type="match status" value="1"/>
</dbReference>
<gene>
    <name evidence="12" type="ORF">UU37_C0002G0043</name>
</gene>
<dbReference type="GO" id="GO:0005525">
    <property type="term" value="F:GTP binding"/>
    <property type="evidence" value="ECO:0007669"/>
    <property type="project" value="UniProtKB-KW"/>
</dbReference>
<dbReference type="Gene3D" id="3.40.50.10050">
    <property type="entry name" value="Translation initiation factor IF- 2, domain 3"/>
    <property type="match status" value="1"/>
</dbReference>
<dbReference type="PANTHER" id="PTHR43381:SF4">
    <property type="entry name" value="EUKARYOTIC TRANSLATION INITIATION FACTOR 5B"/>
    <property type="match status" value="1"/>
</dbReference>
<dbReference type="GO" id="GO:0005737">
    <property type="term" value="C:cytoplasm"/>
    <property type="evidence" value="ECO:0007669"/>
    <property type="project" value="UniProtKB-SubCell"/>
</dbReference>
<dbReference type="Pfam" id="PF03144">
    <property type="entry name" value="GTP_EFTU_D2"/>
    <property type="match status" value="1"/>
</dbReference>
<dbReference type="NCBIfam" id="TIGR00487">
    <property type="entry name" value="IF-2"/>
    <property type="match status" value="1"/>
</dbReference>
<dbReference type="Gene3D" id="2.40.30.10">
    <property type="entry name" value="Translation factors"/>
    <property type="match status" value="2"/>
</dbReference>
<dbReference type="InterPro" id="IPR005225">
    <property type="entry name" value="Small_GTP-bd"/>
</dbReference>
<dbReference type="InterPro" id="IPR000178">
    <property type="entry name" value="TF_IF2_bacterial-like"/>
</dbReference>
<organism evidence="12 13">
    <name type="scientific">Candidatus Gottesmanbacteria bacterium GW2011_GWA2_41_12</name>
    <dbReference type="NCBI Taxonomy" id="1618440"/>
    <lineage>
        <taxon>Bacteria</taxon>
        <taxon>Candidatus Gottesmaniibacteriota</taxon>
    </lineage>
</organism>
<dbReference type="Gene3D" id="3.40.50.300">
    <property type="entry name" value="P-loop containing nucleotide triphosphate hydrolases"/>
    <property type="match status" value="1"/>
</dbReference>
<dbReference type="PANTHER" id="PTHR43381">
    <property type="entry name" value="TRANSLATION INITIATION FACTOR IF-2-RELATED"/>
    <property type="match status" value="1"/>
</dbReference>
<evidence type="ECO:0000256" key="3">
    <source>
        <dbReference type="ARBA" id="ARBA00020675"/>
    </source>
</evidence>
<evidence type="ECO:0000256" key="2">
    <source>
        <dbReference type="ARBA" id="ARBA00007733"/>
    </source>
</evidence>
<dbReference type="CDD" id="cd01887">
    <property type="entry name" value="IF2_eIF5B"/>
    <property type="match status" value="1"/>
</dbReference>
<proteinExistence type="inferred from homology"/>
<dbReference type="FunFam" id="3.40.50.10050:FF:000001">
    <property type="entry name" value="Translation initiation factor IF-2"/>
    <property type="match status" value="1"/>
</dbReference>
<dbReference type="SUPFAM" id="SSF50447">
    <property type="entry name" value="Translation proteins"/>
    <property type="match status" value="2"/>
</dbReference>
<keyword evidence="8" id="KW-0342">GTP-binding</keyword>
<dbReference type="GO" id="GO:0003743">
    <property type="term" value="F:translation initiation factor activity"/>
    <property type="evidence" value="ECO:0007669"/>
    <property type="project" value="UniProtKB-UniRule"/>
</dbReference>
<evidence type="ECO:0000256" key="10">
    <source>
        <dbReference type="RuleBase" id="RU000644"/>
    </source>
</evidence>
<evidence type="ECO:0000256" key="4">
    <source>
        <dbReference type="ARBA" id="ARBA00022490"/>
    </source>
</evidence>
<dbReference type="SUPFAM" id="SSF52156">
    <property type="entry name" value="Initiation factor IF2/eIF5b, domain 3"/>
    <property type="match status" value="1"/>
</dbReference>
<dbReference type="AlphaFoldDB" id="A0A0G0UI80"/>
<dbReference type="PRINTS" id="PR00315">
    <property type="entry name" value="ELONGATNFCT"/>
</dbReference>
<dbReference type="GO" id="GO:0003924">
    <property type="term" value="F:GTPase activity"/>
    <property type="evidence" value="ECO:0007669"/>
    <property type="project" value="InterPro"/>
</dbReference>
<dbReference type="FunFam" id="3.40.50.300:FF:000019">
    <property type="entry name" value="Translation initiation factor IF-2"/>
    <property type="match status" value="1"/>
</dbReference>
<evidence type="ECO:0000256" key="7">
    <source>
        <dbReference type="ARBA" id="ARBA00022917"/>
    </source>
</evidence>
<comment type="function">
    <text evidence="10">One of the essential components for the initiation of protein synthesis. Protects formylmethionyl-tRNA from spontaneous hydrolysis and promotes its binding to the 30S ribosomal subunits. Also involved in the hydrolysis of GTP during the formation of the 70S ribosomal complex.</text>
</comment>
<accession>A0A0G0UI80</accession>
<dbReference type="InterPro" id="IPR004161">
    <property type="entry name" value="EFTu-like_2"/>
</dbReference>
<dbReference type="InterPro" id="IPR009000">
    <property type="entry name" value="Transl_B-barrel_sf"/>
</dbReference>
<dbReference type="Pfam" id="PF00009">
    <property type="entry name" value="GTP_EFTU"/>
    <property type="match status" value="1"/>
</dbReference>
<feature type="domain" description="Tr-type G" evidence="11">
    <location>
        <begin position="14"/>
        <end position="187"/>
    </location>
</feature>
<dbReference type="EMBL" id="LCAJ01000002">
    <property type="protein sequence ID" value="KKR88528.1"/>
    <property type="molecule type" value="Genomic_DNA"/>
</dbReference>
<comment type="subcellular location">
    <subcellularLocation>
        <location evidence="1">Cytoplasm</location>
    </subcellularLocation>
</comment>
<dbReference type="PATRIC" id="fig|1618440.3.peg.95"/>
<reference evidence="12 13" key="1">
    <citation type="journal article" date="2015" name="Nature">
        <title>rRNA introns, odd ribosomes, and small enigmatic genomes across a large radiation of phyla.</title>
        <authorList>
            <person name="Brown C.T."/>
            <person name="Hug L.A."/>
            <person name="Thomas B.C."/>
            <person name="Sharon I."/>
            <person name="Castelle C.J."/>
            <person name="Singh A."/>
            <person name="Wilkins M.J."/>
            <person name="Williams K.H."/>
            <person name="Banfield J.F."/>
        </authorList>
    </citation>
    <scope>NUCLEOTIDE SEQUENCE [LARGE SCALE GENOMIC DNA]</scope>
</reference>
<dbReference type="InterPro" id="IPR015760">
    <property type="entry name" value="TIF_IF2"/>
</dbReference>
<dbReference type="NCBIfam" id="TIGR00231">
    <property type="entry name" value="small_GTP"/>
    <property type="match status" value="1"/>
</dbReference>
<evidence type="ECO:0000256" key="6">
    <source>
        <dbReference type="ARBA" id="ARBA00022741"/>
    </source>
</evidence>
<dbReference type="SUPFAM" id="SSF52540">
    <property type="entry name" value="P-loop containing nucleoside triphosphate hydrolases"/>
    <property type="match status" value="1"/>
</dbReference>
<dbReference type="InterPro" id="IPR053905">
    <property type="entry name" value="EF-G-like_DII"/>
</dbReference>
<protein>
    <recommendedName>
        <fullName evidence="3 9">Translation initiation factor IF-2</fullName>
    </recommendedName>
</protein>
<comment type="similarity">
    <text evidence="2 10">Belongs to the TRAFAC class translation factor GTPase superfamily. Classic translation factor GTPase family. IF-2 subfamily.</text>
</comment>
<dbReference type="InterPro" id="IPR023115">
    <property type="entry name" value="TIF_IF2_dom3"/>
</dbReference>
<evidence type="ECO:0000313" key="13">
    <source>
        <dbReference type="Proteomes" id="UP000033908"/>
    </source>
</evidence>
<evidence type="ECO:0000256" key="1">
    <source>
        <dbReference type="ARBA" id="ARBA00004496"/>
    </source>
</evidence>
<evidence type="ECO:0000256" key="9">
    <source>
        <dbReference type="NCBIfam" id="TIGR00487"/>
    </source>
</evidence>
<dbReference type="Proteomes" id="UP000033908">
    <property type="component" value="Unassembled WGS sequence"/>
</dbReference>
<dbReference type="InterPro" id="IPR027417">
    <property type="entry name" value="P-loop_NTPase"/>
</dbReference>
<evidence type="ECO:0000256" key="5">
    <source>
        <dbReference type="ARBA" id="ARBA00022540"/>
    </source>
</evidence>
<dbReference type="Pfam" id="PF11987">
    <property type="entry name" value="IF-2"/>
    <property type="match status" value="1"/>
</dbReference>
<evidence type="ECO:0000256" key="8">
    <source>
        <dbReference type="ARBA" id="ARBA00023134"/>
    </source>
</evidence>
<dbReference type="PROSITE" id="PS51722">
    <property type="entry name" value="G_TR_2"/>
    <property type="match status" value="1"/>
</dbReference>
<evidence type="ECO:0000259" key="11">
    <source>
        <dbReference type="PROSITE" id="PS51722"/>
    </source>
</evidence>
<comment type="caution">
    <text evidence="12">The sequence shown here is derived from an EMBL/GenBank/DDBJ whole genome shotgun (WGS) entry which is preliminary data.</text>
</comment>
<keyword evidence="5 10" id="KW-0396">Initiation factor</keyword>
<evidence type="ECO:0000313" key="12">
    <source>
        <dbReference type="EMBL" id="KKR88528.1"/>
    </source>
</evidence>
<sequence>MSKKTAKIEPKINLRPPVVVVLGHVDHGKTTLLDTIRKTNVTEKEFGGITQHIGAYQTILETKEGKKKITFIDTPGHAAFAKMRSRGAGVADIAVLVVSASDGVMPQTIESIEHIRNASIPFVVALNKIDLPEANPEKIKGELVKQDVLLEGYGGDVPIVPLSAKKGTGIKDLLEIISLFWEMKEHKEDTKQFTGTIIESNLDKNKGPVATIIIRTGKLEIGDVLETEEVSGKIKAMLSDQRISVKEALPGDPVEILGFSSVPKIGSRVWKKGEMVIVQEEKKEIEPLPPTEIEVAPTSAVVEKRLKVIIKADAYGSLEAILGTVKQNDLEILLSAVGNITESDILLAKTAGAFVIGFNMKPSTQVTKLAESEKVLIKTYNIIYEMLDELEDVVKALREGGIDKILGEAQIMARFDMKDGVIAGVKIVSGKISRGDQIKVLRGKVEVGRAKIKSLRHAKDNISHAEPGTEAGLILSNKLDFSVGDSIISIG</sequence>
<dbReference type="InterPro" id="IPR036925">
    <property type="entry name" value="TIF_IF2_dom3_sf"/>
</dbReference>
<keyword evidence="6" id="KW-0547">Nucleotide-binding</keyword>
<name>A0A0G0UI80_9BACT</name>